<dbReference type="AlphaFoldDB" id="A0A5S9IL23"/>
<dbReference type="Gene3D" id="3.90.1150.10">
    <property type="entry name" value="Aspartate Aminotransferase, domain 1"/>
    <property type="match status" value="1"/>
</dbReference>
<protein>
    <submittedName>
        <fullName evidence="3">Aminotransferase</fullName>
    </submittedName>
</protein>
<dbReference type="InterPro" id="IPR015421">
    <property type="entry name" value="PyrdxlP-dep_Trfase_major"/>
</dbReference>
<dbReference type="KEGG" id="uam:UABAM_02203"/>
<dbReference type="Pfam" id="PF00266">
    <property type="entry name" value="Aminotran_5"/>
    <property type="match status" value="1"/>
</dbReference>
<dbReference type="GO" id="GO:0008483">
    <property type="term" value="F:transaminase activity"/>
    <property type="evidence" value="ECO:0007669"/>
    <property type="project" value="UniProtKB-KW"/>
</dbReference>
<gene>
    <name evidence="3" type="ORF">UABAM_02203</name>
</gene>
<dbReference type="InterPro" id="IPR015422">
    <property type="entry name" value="PyrdxlP-dep_Trfase_small"/>
</dbReference>
<evidence type="ECO:0000256" key="1">
    <source>
        <dbReference type="ARBA" id="ARBA00022898"/>
    </source>
</evidence>
<dbReference type="InterPro" id="IPR000192">
    <property type="entry name" value="Aminotrans_V_dom"/>
</dbReference>
<evidence type="ECO:0000313" key="3">
    <source>
        <dbReference type="EMBL" id="BBM83848.1"/>
    </source>
</evidence>
<dbReference type="SUPFAM" id="SSF53383">
    <property type="entry name" value="PLP-dependent transferases"/>
    <property type="match status" value="1"/>
</dbReference>
<evidence type="ECO:0000259" key="2">
    <source>
        <dbReference type="Pfam" id="PF00266"/>
    </source>
</evidence>
<dbReference type="Gene3D" id="3.40.640.10">
    <property type="entry name" value="Type I PLP-dependent aspartate aminotransferase-like (Major domain)"/>
    <property type="match status" value="1"/>
</dbReference>
<feature type="domain" description="Aminotransferase class V" evidence="2">
    <location>
        <begin position="53"/>
        <end position="306"/>
    </location>
</feature>
<sequence>MVLPCQKQFFEIPDDVTYLNCSYLSPMFESIKKAGIEGVMRKERPWEIKPKDFFEQSTQLKQLFAKIVNAATNDIAIIPSVSYGIGIAVNNICMNPKENIVVLEEQFPSNIYPWRSRDANIITVERPQNHDWTQSVLQAIDDDTTAVSVPQCHWTDGSFVDVEKIGGVCRKKNIPLVIDATQSLGIFDFDVQKIRPAFVVAAGYKWLLGPYSLGFMYVHPDYQRSLPLEHNWLSRKGSENFSQLVNYTDEYAPGACRFDVGERNNFVLLPMAMAALQQILDWGVENIYRSVVSLVDTIIERIHDGNLTEKHDFEIIPQSFRCGHILGLRFRKSLPEGFGNKMSEQNVFVSIRSNVIRVSPYIYNSISDCEKFVQILDEVLEVQNA</sequence>
<organism evidence="3 4">
    <name type="scientific">Uabimicrobium amorphum</name>
    <dbReference type="NCBI Taxonomy" id="2596890"/>
    <lineage>
        <taxon>Bacteria</taxon>
        <taxon>Pseudomonadati</taxon>
        <taxon>Planctomycetota</taxon>
        <taxon>Candidatus Uabimicrobiia</taxon>
        <taxon>Candidatus Uabimicrobiales</taxon>
        <taxon>Candidatus Uabimicrobiaceae</taxon>
        <taxon>Candidatus Uabimicrobium</taxon>
    </lineage>
</organism>
<evidence type="ECO:0000313" key="4">
    <source>
        <dbReference type="Proteomes" id="UP000326354"/>
    </source>
</evidence>
<reference evidence="3 4" key="1">
    <citation type="submission" date="2019-08" db="EMBL/GenBank/DDBJ databases">
        <title>Complete genome sequence of Candidatus Uab amorphum.</title>
        <authorList>
            <person name="Shiratori T."/>
            <person name="Suzuki S."/>
            <person name="Kakizawa Y."/>
            <person name="Ishida K."/>
        </authorList>
    </citation>
    <scope>NUCLEOTIDE SEQUENCE [LARGE SCALE GENOMIC DNA]</scope>
    <source>
        <strain evidence="3 4">SRT547</strain>
    </source>
</reference>
<proteinExistence type="predicted"/>
<keyword evidence="3" id="KW-0808">Transferase</keyword>
<dbReference type="Proteomes" id="UP000326354">
    <property type="component" value="Chromosome"/>
</dbReference>
<keyword evidence="4" id="KW-1185">Reference proteome</keyword>
<dbReference type="PANTHER" id="PTHR43586:SF15">
    <property type="entry name" value="BLR3095 PROTEIN"/>
    <property type="match status" value="1"/>
</dbReference>
<dbReference type="PANTHER" id="PTHR43586">
    <property type="entry name" value="CYSTEINE DESULFURASE"/>
    <property type="match status" value="1"/>
</dbReference>
<name>A0A5S9IL23_UABAM</name>
<dbReference type="RefSeq" id="WP_368239081.1">
    <property type="nucleotide sequence ID" value="NZ_JAZFBD010000031.1"/>
</dbReference>
<keyword evidence="1" id="KW-0663">Pyridoxal phosphate</keyword>
<dbReference type="EMBL" id="AP019860">
    <property type="protein sequence ID" value="BBM83848.1"/>
    <property type="molecule type" value="Genomic_DNA"/>
</dbReference>
<keyword evidence="3" id="KW-0032">Aminotransferase</keyword>
<dbReference type="InterPro" id="IPR015424">
    <property type="entry name" value="PyrdxlP-dep_Trfase"/>
</dbReference>
<accession>A0A5S9IL23</accession>